<reference evidence="1" key="1">
    <citation type="journal article" date="2020" name="Stud. Mycol.">
        <title>101 Dothideomycetes genomes: a test case for predicting lifestyles and emergence of pathogens.</title>
        <authorList>
            <person name="Haridas S."/>
            <person name="Albert R."/>
            <person name="Binder M."/>
            <person name="Bloem J."/>
            <person name="Labutti K."/>
            <person name="Salamov A."/>
            <person name="Andreopoulos B."/>
            <person name="Baker S."/>
            <person name="Barry K."/>
            <person name="Bills G."/>
            <person name="Bluhm B."/>
            <person name="Cannon C."/>
            <person name="Castanera R."/>
            <person name="Culley D."/>
            <person name="Daum C."/>
            <person name="Ezra D."/>
            <person name="Gonzalez J."/>
            <person name="Henrissat B."/>
            <person name="Kuo A."/>
            <person name="Liang C."/>
            <person name="Lipzen A."/>
            <person name="Lutzoni F."/>
            <person name="Magnuson J."/>
            <person name="Mondo S."/>
            <person name="Nolan M."/>
            <person name="Ohm R."/>
            <person name="Pangilinan J."/>
            <person name="Park H.-J."/>
            <person name="Ramirez L."/>
            <person name="Alfaro M."/>
            <person name="Sun H."/>
            <person name="Tritt A."/>
            <person name="Yoshinaga Y."/>
            <person name="Zwiers L.-H."/>
            <person name="Turgeon B."/>
            <person name="Goodwin S."/>
            <person name="Spatafora J."/>
            <person name="Crous P."/>
            <person name="Grigoriev I."/>
        </authorList>
    </citation>
    <scope>NUCLEOTIDE SEQUENCE</scope>
    <source>
        <strain evidence="1">CBS 525.71</strain>
    </source>
</reference>
<keyword evidence="2" id="KW-1185">Reference proteome</keyword>
<sequence length="81" mass="9546">MTRYFNTPLRRGYTTLCLSPLALLHSHRCPRMHSNNPSRRKRRARRLQYRLHRSPNSFNACTPCHKANTTSTFTLRNTAMT</sequence>
<evidence type="ECO:0000313" key="1">
    <source>
        <dbReference type="EMBL" id="KAF2626185.1"/>
    </source>
</evidence>
<evidence type="ECO:0000313" key="2">
    <source>
        <dbReference type="Proteomes" id="UP000799754"/>
    </source>
</evidence>
<protein>
    <submittedName>
        <fullName evidence="1">Uncharacterized protein</fullName>
    </submittedName>
</protein>
<accession>A0ACB6RXN9</accession>
<dbReference type="EMBL" id="MU006722">
    <property type="protein sequence ID" value="KAF2626185.1"/>
    <property type="molecule type" value="Genomic_DNA"/>
</dbReference>
<organism evidence="1 2">
    <name type="scientific">Macroventuria anomochaeta</name>
    <dbReference type="NCBI Taxonomy" id="301207"/>
    <lineage>
        <taxon>Eukaryota</taxon>
        <taxon>Fungi</taxon>
        <taxon>Dikarya</taxon>
        <taxon>Ascomycota</taxon>
        <taxon>Pezizomycotina</taxon>
        <taxon>Dothideomycetes</taxon>
        <taxon>Pleosporomycetidae</taxon>
        <taxon>Pleosporales</taxon>
        <taxon>Pleosporineae</taxon>
        <taxon>Didymellaceae</taxon>
        <taxon>Macroventuria</taxon>
    </lineage>
</organism>
<proteinExistence type="predicted"/>
<comment type="caution">
    <text evidence="1">The sequence shown here is derived from an EMBL/GenBank/DDBJ whole genome shotgun (WGS) entry which is preliminary data.</text>
</comment>
<gene>
    <name evidence="1" type="ORF">BU25DRAFT_103507</name>
</gene>
<dbReference type="Proteomes" id="UP000799754">
    <property type="component" value="Unassembled WGS sequence"/>
</dbReference>
<name>A0ACB6RXN9_9PLEO</name>